<accession>A0A392S2C9</accession>
<sequence>MEAGQSSMNGTTCVLATGQASISKRLPSTTTGTSARRSEIKHSRKTILAWLRGCQLIEEGEPV</sequence>
<reference evidence="1 2" key="1">
    <citation type="journal article" date="2018" name="Front. Plant Sci.">
        <title>Red Clover (Trifolium pratense) and Zigzag Clover (T. medium) - A Picture of Genomic Similarities and Differences.</title>
        <authorList>
            <person name="Dluhosova J."/>
            <person name="Istvanek J."/>
            <person name="Nedelnik J."/>
            <person name="Repkova J."/>
        </authorList>
    </citation>
    <scope>NUCLEOTIDE SEQUENCE [LARGE SCALE GENOMIC DNA]</scope>
    <source>
        <strain evidence="2">cv. 10/8</strain>
        <tissue evidence="1">Leaf</tissue>
    </source>
</reference>
<evidence type="ECO:0000313" key="2">
    <source>
        <dbReference type="Proteomes" id="UP000265520"/>
    </source>
</evidence>
<organism evidence="1 2">
    <name type="scientific">Trifolium medium</name>
    <dbReference type="NCBI Taxonomy" id="97028"/>
    <lineage>
        <taxon>Eukaryota</taxon>
        <taxon>Viridiplantae</taxon>
        <taxon>Streptophyta</taxon>
        <taxon>Embryophyta</taxon>
        <taxon>Tracheophyta</taxon>
        <taxon>Spermatophyta</taxon>
        <taxon>Magnoliopsida</taxon>
        <taxon>eudicotyledons</taxon>
        <taxon>Gunneridae</taxon>
        <taxon>Pentapetalae</taxon>
        <taxon>rosids</taxon>
        <taxon>fabids</taxon>
        <taxon>Fabales</taxon>
        <taxon>Fabaceae</taxon>
        <taxon>Papilionoideae</taxon>
        <taxon>50 kb inversion clade</taxon>
        <taxon>NPAAA clade</taxon>
        <taxon>Hologalegina</taxon>
        <taxon>IRL clade</taxon>
        <taxon>Trifolieae</taxon>
        <taxon>Trifolium</taxon>
    </lineage>
</organism>
<dbReference type="Proteomes" id="UP000265520">
    <property type="component" value="Unassembled WGS sequence"/>
</dbReference>
<proteinExistence type="predicted"/>
<keyword evidence="2" id="KW-1185">Reference proteome</keyword>
<evidence type="ECO:0000313" key="1">
    <source>
        <dbReference type="EMBL" id="MCI42547.1"/>
    </source>
</evidence>
<feature type="non-terminal residue" evidence="1">
    <location>
        <position position="63"/>
    </location>
</feature>
<dbReference type="AlphaFoldDB" id="A0A392S2C9"/>
<name>A0A392S2C9_9FABA</name>
<dbReference type="EMBL" id="LXQA010305980">
    <property type="protein sequence ID" value="MCI42547.1"/>
    <property type="molecule type" value="Genomic_DNA"/>
</dbReference>
<comment type="caution">
    <text evidence="1">The sequence shown here is derived from an EMBL/GenBank/DDBJ whole genome shotgun (WGS) entry which is preliminary data.</text>
</comment>
<protein>
    <submittedName>
        <fullName evidence="1">Uncharacterized protein</fullName>
    </submittedName>
</protein>